<dbReference type="AlphaFoldDB" id="A0A6J4NY75"/>
<reference evidence="1" key="1">
    <citation type="submission" date="2020-02" db="EMBL/GenBank/DDBJ databases">
        <authorList>
            <person name="Meier V. D."/>
        </authorList>
    </citation>
    <scope>NUCLEOTIDE SEQUENCE</scope>
    <source>
        <strain evidence="1">AVDCRST_MAG64</strain>
    </source>
</reference>
<name>A0A6J4NY75_9BACT</name>
<dbReference type="EMBL" id="CADCUQ010000386">
    <property type="protein sequence ID" value="CAA9400677.1"/>
    <property type="molecule type" value="Genomic_DNA"/>
</dbReference>
<feature type="non-terminal residue" evidence="1">
    <location>
        <position position="1"/>
    </location>
</feature>
<evidence type="ECO:0000313" key="1">
    <source>
        <dbReference type="EMBL" id="CAA9400677.1"/>
    </source>
</evidence>
<proteinExistence type="predicted"/>
<protein>
    <submittedName>
        <fullName evidence="1">Uncharacterized protein</fullName>
    </submittedName>
</protein>
<accession>A0A6J4NY75</accession>
<gene>
    <name evidence="1" type="ORF">AVDCRST_MAG64-1771</name>
</gene>
<organism evidence="1">
    <name type="scientific">uncultured Phycisphaerae bacterium</name>
    <dbReference type="NCBI Taxonomy" id="904963"/>
    <lineage>
        <taxon>Bacteria</taxon>
        <taxon>Pseudomonadati</taxon>
        <taxon>Planctomycetota</taxon>
        <taxon>Phycisphaerae</taxon>
        <taxon>environmental samples</taxon>
    </lineage>
</organism>
<feature type="non-terminal residue" evidence="1">
    <location>
        <position position="38"/>
    </location>
</feature>
<sequence length="38" mass="4093">ARGSPESERVGRAAPPPRRLSLWVRVVGVLLAEQVLAV</sequence>